<dbReference type="InterPro" id="IPR036397">
    <property type="entry name" value="RNaseH_sf"/>
</dbReference>
<accession>A0ABQ9GBK5</accession>
<dbReference type="Gene3D" id="3.30.420.10">
    <property type="entry name" value="Ribonuclease H-like superfamily/Ribonuclease H"/>
    <property type="match status" value="1"/>
</dbReference>
<dbReference type="Proteomes" id="UP001159363">
    <property type="component" value="Chromosome 12"/>
</dbReference>
<dbReference type="EMBL" id="JARBHB010000013">
    <property type="protein sequence ID" value="KAJ8869795.1"/>
    <property type="molecule type" value="Genomic_DNA"/>
</dbReference>
<gene>
    <name evidence="2" type="ORF">PR048_028803</name>
</gene>
<organism evidence="2 3">
    <name type="scientific">Dryococelus australis</name>
    <dbReference type="NCBI Taxonomy" id="614101"/>
    <lineage>
        <taxon>Eukaryota</taxon>
        <taxon>Metazoa</taxon>
        <taxon>Ecdysozoa</taxon>
        <taxon>Arthropoda</taxon>
        <taxon>Hexapoda</taxon>
        <taxon>Insecta</taxon>
        <taxon>Pterygota</taxon>
        <taxon>Neoptera</taxon>
        <taxon>Polyneoptera</taxon>
        <taxon>Phasmatodea</taxon>
        <taxon>Verophasmatodea</taxon>
        <taxon>Anareolatae</taxon>
        <taxon>Phasmatidae</taxon>
        <taxon>Eurycanthinae</taxon>
        <taxon>Dryococelus</taxon>
    </lineage>
</organism>
<reference evidence="2 3" key="1">
    <citation type="submission" date="2023-02" db="EMBL/GenBank/DDBJ databases">
        <title>LHISI_Scaffold_Assembly.</title>
        <authorList>
            <person name="Stuart O.P."/>
            <person name="Cleave R."/>
            <person name="Magrath M.J.L."/>
            <person name="Mikheyev A.S."/>
        </authorList>
    </citation>
    <scope>NUCLEOTIDE SEQUENCE [LARGE SCALE GENOMIC DNA]</scope>
    <source>
        <strain evidence="2">Daus_M_001</strain>
        <tissue evidence="2">Leg muscle</tissue>
    </source>
</reference>
<proteinExistence type="predicted"/>
<feature type="compositionally biased region" description="Basic and acidic residues" evidence="1">
    <location>
        <begin position="8"/>
        <end position="17"/>
    </location>
</feature>
<evidence type="ECO:0000256" key="1">
    <source>
        <dbReference type="SAM" id="MobiDB-lite"/>
    </source>
</evidence>
<evidence type="ECO:0008006" key="4">
    <source>
        <dbReference type="Google" id="ProtNLM"/>
    </source>
</evidence>
<evidence type="ECO:0000313" key="2">
    <source>
        <dbReference type="EMBL" id="KAJ8869795.1"/>
    </source>
</evidence>
<protein>
    <recommendedName>
        <fullName evidence="4">Transposase</fullName>
    </recommendedName>
</protein>
<name>A0ABQ9GBK5_9NEOP</name>
<evidence type="ECO:0000313" key="3">
    <source>
        <dbReference type="Proteomes" id="UP001159363"/>
    </source>
</evidence>
<keyword evidence="3" id="KW-1185">Reference proteome</keyword>
<feature type="region of interest" description="Disordered" evidence="1">
    <location>
        <begin position="1"/>
        <end position="22"/>
    </location>
</feature>
<sequence length="465" mass="52770">MEQCRNTKAGETRDPRKNLPASGIIKHNSHMRKSKGNPIGSQTQFTLVGGDKCFLQPCKVVNTTKKNIENRCTMENYLELEKGSISNMPLAERDILAFICALTTNSESNNVTSHLVCTFQGHKAKQLRGKGECCGKDGCRSSGVSWKLIGCRRWNDTPDLNPIEHLWDKLDCRVRAHQMRPKSIAQLMEWLQEEWQRIPVDVLQTLVESMLDRVDAVLAARGTSGASQCNNVPTGLYGYEEVERRKGMQVYTGIRTRSLTFDRTRRRNILEVEIQQGFRKVGSDHEWMLALPTAAPIPAIILSRLPSTYARSVMNYFASGHFSKGGAMPDLLSRRSWSPPQAWAVNQTVDIEITFRRNDIVPTLHNVNHSTPRPISPINRMWSGVQMLRALAPRWREVLTGTCCNHLGHRLLSKVKRWSFTHRQHKRTQLQNCGRGADATLIWLQEAEENKKREPLTTQGHDNSG</sequence>
<comment type="caution">
    <text evidence="2">The sequence shown here is derived from an EMBL/GenBank/DDBJ whole genome shotgun (WGS) entry which is preliminary data.</text>
</comment>